<reference evidence="1 2" key="1">
    <citation type="submission" date="2018-02" db="EMBL/GenBank/DDBJ databases">
        <title>Genome sequence of the basidiomycete white-rot fungus Phlebia centrifuga.</title>
        <authorList>
            <person name="Granchi Z."/>
            <person name="Peng M."/>
            <person name="de Vries R.P."/>
            <person name="Hilden K."/>
            <person name="Makela M.R."/>
            <person name="Grigoriev I."/>
            <person name="Riley R."/>
        </authorList>
    </citation>
    <scope>NUCLEOTIDE SEQUENCE [LARGE SCALE GENOMIC DNA]</scope>
    <source>
        <strain evidence="1 2">FBCC195</strain>
    </source>
</reference>
<keyword evidence="2" id="KW-1185">Reference proteome</keyword>
<evidence type="ECO:0000313" key="1">
    <source>
        <dbReference type="EMBL" id="PSR71651.1"/>
    </source>
</evidence>
<dbReference type="EMBL" id="MLYV02001259">
    <property type="protein sequence ID" value="PSR71651.1"/>
    <property type="molecule type" value="Genomic_DNA"/>
</dbReference>
<proteinExistence type="predicted"/>
<gene>
    <name evidence="1" type="ORF">PHLCEN_2v12504</name>
</gene>
<organism evidence="1 2">
    <name type="scientific">Hermanssonia centrifuga</name>
    <dbReference type="NCBI Taxonomy" id="98765"/>
    <lineage>
        <taxon>Eukaryota</taxon>
        <taxon>Fungi</taxon>
        <taxon>Dikarya</taxon>
        <taxon>Basidiomycota</taxon>
        <taxon>Agaricomycotina</taxon>
        <taxon>Agaricomycetes</taxon>
        <taxon>Polyporales</taxon>
        <taxon>Meruliaceae</taxon>
        <taxon>Hermanssonia</taxon>
    </lineage>
</organism>
<dbReference type="Proteomes" id="UP000186601">
    <property type="component" value="Unassembled WGS sequence"/>
</dbReference>
<protein>
    <submittedName>
        <fullName evidence="1">Uncharacterized protein</fullName>
    </submittedName>
</protein>
<sequence length="109" mass="12461">MLLANMIHPMKRTSIDKGELGIHIFSRCFYYNSQILTHLHLISSNGTATDLSTDFICPDGIKVTQAERDDRTLILQFLENSQGCQIAFISIILPVELYKWSVRNQAPHR</sequence>
<name>A0A2R6NH76_9APHY</name>
<accession>A0A2R6NH76</accession>
<evidence type="ECO:0000313" key="2">
    <source>
        <dbReference type="Proteomes" id="UP000186601"/>
    </source>
</evidence>
<comment type="caution">
    <text evidence="1">The sequence shown here is derived from an EMBL/GenBank/DDBJ whole genome shotgun (WGS) entry which is preliminary data.</text>
</comment>
<dbReference type="AlphaFoldDB" id="A0A2R6NH76"/>